<protein>
    <recommendedName>
        <fullName evidence="8">GTPase Obg</fullName>
        <ecNumber evidence="8">3.6.5.-</ecNumber>
    </recommendedName>
    <alternativeName>
        <fullName evidence="8">GTP-binding protein Obg</fullName>
    </alternativeName>
</protein>
<dbReference type="PANTHER" id="PTHR11702">
    <property type="entry name" value="DEVELOPMENTALLY REGULATED GTP-BINDING PROTEIN-RELATED"/>
    <property type="match status" value="1"/>
</dbReference>
<evidence type="ECO:0000256" key="6">
    <source>
        <dbReference type="ARBA" id="ARBA00022842"/>
    </source>
</evidence>
<comment type="function">
    <text evidence="8">An essential GTPase which binds GTP, GDP and possibly (p)ppGpp with moderate affinity, with high nucleotide exchange rates and a fairly low GTP hydrolysis rate. Plays a role in control of the cell cycle, stress response, ribosome biogenesis and in those bacteria that undergo differentiation, in morphogenesis control.</text>
</comment>
<feature type="binding site" evidence="8">
    <location>
        <begin position="284"/>
        <end position="287"/>
    </location>
    <ligand>
        <name>GTP</name>
        <dbReference type="ChEBI" id="CHEBI:37565"/>
    </ligand>
</feature>
<dbReference type="InterPro" id="IPR045086">
    <property type="entry name" value="OBG_GTPase"/>
</dbReference>
<dbReference type="GO" id="GO:0043022">
    <property type="term" value="F:ribosome binding"/>
    <property type="evidence" value="ECO:0007669"/>
    <property type="project" value="UniProtKB-ARBA"/>
</dbReference>
<evidence type="ECO:0000259" key="10">
    <source>
        <dbReference type="PROSITE" id="PS51883"/>
    </source>
</evidence>
<organism evidence="11 12">
    <name type="scientific">Halobacteriovorax marinus (strain ATCC BAA-682 / DSM 15412 / SJ)</name>
    <name type="common">Bacteriovorax marinus</name>
    <dbReference type="NCBI Taxonomy" id="862908"/>
    <lineage>
        <taxon>Bacteria</taxon>
        <taxon>Pseudomonadati</taxon>
        <taxon>Bdellovibrionota</taxon>
        <taxon>Bacteriovoracia</taxon>
        <taxon>Bacteriovoracales</taxon>
        <taxon>Halobacteriovoraceae</taxon>
        <taxon>Halobacteriovorax</taxon>
    </lineage>
</organism>
<evidence type="ECO:0000256" key="3">
    <source>
        <dbReference type="ARBA" id="ARBA00022723"/>
    </source>
</evidence>
<dbReference type="GO" id="GO:0003924">
    <property type="term" value="F:GTPase activity"/>
    <property type="evidence" value="ECO:0007669"/>
    <property type="project" value="UniProtKB-UniRule"/>
</dbReference>
<feature type="binding site" evidence="8">
    <location>
        <begin position="191"/>
        <end position="195"/>
    </location>
    <ligand>
        <name>GTP</name>
        <dbReference type="ChEBI" id="CHEBI:37565"/>
    </ligand>
</feature>
<reference evidence="12" key="1">
    <citation type="journal article" date="2013" name="ISME J.">
        <title>A small predatory core genome in the divergent marine Bacteriovorax marinus SJ and the terrestrial Bdellovibrio bacteriovorus.</title>
        <authorList>
            <person name="Crossman L.C."/>
            <person name="Chen H."/>
            <person name="Cerdeno-Tarraga A.M."/>
            <person name="Brooks K."/>
            <person name="Quail M.A."/>
            <person name="Pineiro S.A."/>
            <person name="Hobley L."/>
            <person name="Sockett R.E."/>
            <person name="Bentley S.D."/>
            <person name="Parkhill J."/>
            <person name="Williams H.N."/>
            <person name="Stine O.C."/>
        </authorList>
    </citation>
    <scope>NUCLEOTIDE SEQUENCE [LARGE SCALE GENOMIC DNA]</scope>
    <source>
        <strain evidence="12">ATCC BAA-682 / DSM 15412 / SJ</strain>
    </source>
</reference>
<dbReference type="InterPro" id="IPR036726">
    <property type="entry name" value="GTP1_OBG_dom_sf"/>
</dbReference>
<name>E1WYV5_HALMS</name>
<dbReference type="PROSITE" id="PS51710">
    <property type="entry name" value="G_OBG"/>
    <property type="match status" value="1"/>
</dbReference>
<keyword evidence="7 8" id="KW-0342">GTP-binding</keyword>
<evidence type="ECO:0000256" key="8">
    <source>
        <dbReference type="HAMAP-Rule" id="MF_01454"/>
    </source>
</evidence>
<dbReference type="RefSeq" id="WP_014245517.1">
    <property type="nucleotide sequence ID" value="NC_016620.1"/>
</dbReference>
<keyword evidence="3 8" id="KW-0479">Metal-binding</keyword>
<evidence type="ECO:0000256" key="4">
    <source>
        <dbReference type="ARBA" id="ARBA00022741"/>
    </source>
</evidence>
<sequence length="336" mass="36945">MRFIDEVVITIISGNGGNGCASFRREKFYPLGGPDGGDGGDGGSVFIQADRGINTLVNFRSKRIFKAEHGQDGMNSQCHGRYGEDLTLNVPVGTIIRSAETGEIIGDLTEHGEKILMAEGGRGGMGNIHFKSSINQAPKHATFGKEGRTLEIELELKLIADIALIGLPNAGKSTLISTISAAKPKIADYPFTTLEPNLGVVTMGPEQSFVVADIPGLIEDASEGKGLGIKFLKHIERTKAFVHLVDVSWCLDEFEAFEQYVTIREELRKYNEDLLTKKELVCLTKIDAMTEEEIQKFIDFFEEQIDRKVLPLSAVSGRNIGLLKSLMLKTFEDYEE</sequence>
<keyword evidence="2 8" id="KW-0963">Cytoplasm</keyword>
<feature type="binding site" evidence="8">
    <location>
        <position position="193"/>
    </location>
    <ligand>
        <name>Mg(2+)</name>
        <dbReference type="ChEBI" id="CHEBI:18420"/>
    </ligand>
</feature>
<dbReference type="FunFam" id="2.70.210.12:FF:000001">
    <property type="entry name" value="GTPase Obg"/>
    <property type="match status" value="1"/>
</dbReference>
<dbReference type="InterPro" id="IPR027417">
    <property type="entry name" value="P-loop_NTPase"/>
</dbReference>
<dbReference type="HAMAP" id="MF_01454">
    <property type="entry name" value="GTPase_Obg"/>
    <property type="match status" value="1"/>
</dbReference>
<keyword evidence="6 8" id="KW-0460">Magnesium</keyword>
<dbReference type="GO" id="GO:0000287">
    <property type="term" value="F:magnesium ion binding"/>
    <property type="evidence" value="ECO:0007669"/>
    <property type="project" value="InterPro"/>
</dbReference>
<dbReference type="GO" id="GO:0005737">
    <property type="term" value="C:cytoplasm"/>
    <property type="evidence" value="ECO:0007669"/>
    <property type="project" value="UniProtKB-SubCell"/>
</dbReference>
<dbReference type="InterPro" id="IPR006073">
    <property type="entry name" value="GTP-bd"/>
</dbReference>
<dbReference type="KEGG" id="bmx:BMS_2982"/>
<keyword evidence="5 8" id="KW-0378">Hydrolase</keyword>
<dbReference type="CDD" id="cd01898">
    <property type="entry name" value="Obg"/>
    <property type="match status" value="1"/>
</dbReference>
<dbReference type="OrthoDB" id="5297820at2"/>
<dbReference type="AlphaFoldDB" id="E1WYV5"/>
<dbReference type="GO" id="GO:0042254">
    <property type="term" value="P:ribosome biogenesis"/>
    <property type="evidence" value="ECO:0007669"/>
    <property type="project" value="UniProtKB-UniRule"/>
</dbReference>
<dbReference type="EC" id="3.6.5.-" evidence="8"/>
<comment type="subcellular location">
    <subcellularLocation>
        <location evidence="8">Cytoplasm</location>
    </subcellularLocation>
</comment>
<feature type="binding site" evidence="8">
    <location>
        <begin position="166"/>
        <end position="173"/>
    </location>
    <ligand>
        <name>GTP</name>
        <dbReference type="ChEBI" id="CHEBI:37565"/>
    </ligand>
</feature>
<feature type="domain" description="Obg" evidence="10">
    <location>
        <begin position="1"/>
        <end position="159"/>
    </location>
</feature>
<evidence type="ECO:0000313" key="12">
    <source>
        <dbReference type="Proteomes" id="UP000008963"/>
    </source>
</evidence>
<keyword evidence="4 8" id="KW-0547">Nucleotide-binding</keyword>
<dbReference type="Gene3D" id="3.40.50.300">
    <property type="entry name" value="P-loop containing nucleotide triphosphate hydrolases"/>
    <property type="match status" value="1"/>
</dbReference>
<gene>
    <name evidence="8" type="primary">obg</name>
    <name evidence="11" type="ordered locus">BMS_2982</name>
</gene>
<dbReference type="Pfam" id="PF01018">
    <property type="entry name" value="GTP1_OBG"/>
    <property type="match status" value="1"/>
</dbReference>
<dbReference type="Pfam" id="PF01926">
    <property type="entry name" value="MMR_HSR1"/>
    <property type="match status" value="1"/>
</dbReference>
<dbReference type="SUPFAM" id="SSF52540">
    <property type="entry name" value="P-loop containing nucleoside triphosphate hydrolases"/>
    <property type="match status" value="1"/>
</dbReference>
<evidence type="ECO:0000256" key="2">
    <source>
        <dbReference type="ARBA" id="ARBA00022490"/>
    </source>
</evidence>
<dbReference type="HOGENOM" id="CLU_011747_2_3_7"/>
<comment type="subunit">
    <text evidence="8">Monomer.</text>
</comment>
<evidence type="ECO:0000256" key="7">
    <source>
        <dbReference type="ARBA" id="ARBA00023134"/>
    </source>
</evidence>
<dbReference type="STRING" id="862908.BMS_2982"/>
<dbReference type="NCBIfam" id="TIGR02729">
    <property type="entry name" value="Obg_CgtA"/>
    <property type="match status" value="1"/>
</dbReference>
<dbReference type="InterPro" id="IPR031167">
    <property type="entry name" value="G_OBG"/>
</dbReference>
<keyword evidence="12" id="KW-1185">Reference proteome</keyword>
<dbReference type="InterPro" id="IPR006169">
    <property type="entry name" value="GTP1_OBG_dom"/>
</dbReference>
<dbReference type="GO" id="GO:0005525">
    <property type="term" value="F:GTP binding"/>
    <property type="evidence" value="ECO:0007669"/>
    <property type="project" value="UniProtKB-UniRule"/>
</dbReference>
<feature type="binding site" evidence="8">
    <location>
        <begin position="213"/>
        <end position="216"/>
    </location>
    <ligand>
        <name>GTP</name>
        <dbReference type="ChEBI" id="CHEBI:37565"/>
    </ligand>
</feature>
<comment type="similarity">
    <text evidence="1 8">Belongs to the TRAFAC class OBG-HflX-like GTPase superfamily. OBG GTPase family.</text>
</comment>
<dbReference type="PATRIC" id="fig|862908.3.peg.2852"/>
<proteinExistence type="inferred from homology"/>
<feature type="binding site" evidence="8">
    <location>
        <begin position="313"/>
        <end position="315"/>
    </location>
    <ligand>
        <name>GTP</name>
        <dbReference type="ChEBI" id="CHEBI:37565"/>
    </ligand>
</feature>
<dbReference type="PANTHER" id="PTHR11702:SF31">
    <property type="entry name" value="MITOCHONDRIAL RIBOSOME-ASSOCIATED GTPASE 2"/>
    <property type="match status" value="1"/>
</dbReference>
<dbReference type="NCBIfam" id="NF008955">
    <property type="entry name" value="PRK12297.1"/>
    <property type="match status" value="1"/>
</dbReference>
<dbReference type="Proteomes" id="UP000008963">
    <property type="component" value="Chromosome"/>
</dbReference>
<dbReference type="eggNOG" id="COG0536">
    <property type="taxonomic scope" value="Bacteria"/>
</dbReference>
<dbReference type="Gene3D" id="2.70.210.12">
    <property type="entry name" value="GTP1/OBG domain"/>
    <property type="match status" value="1"/>
</dbReference>
<dbReference type="InterPro" id="IPR014100">
    <property type="entry name" value="GTP-bd_Obg/CgtA"/>
</dbReference>
<dbReference type="SUPFAM" id="SSF82051">
    <property type="entry name" value="Obg GTP-binding protein N-terminal domain"/>
    <property type="match status" value="1"/>
</dbReference>
<comment type="cofactor">
    <cofactor evidence="8">
        <name>Mg(2+)</name>
        <dbReference type="ChEBI" id="CHEBI:18420"/>
    </cofactor>
</comment>
<feature type="domain" description="OBG-type G" evidence="9">
    <location>
        <begin position="160"/>
        <end position="332"/>
    </location>
</feature>
<evidence type="ECO:0000256" key="5">
    <source>
        <dbReference type="ARBA" id="ARBA00022801"/>
    </source>
</evidence>
<evidence type="ECO:0000313" key="11">
    <source>
        <dbReference type="EMBL" id="CBW27746.1"/>
    </source>
</evidence>
<dbReference type="EMBL" id="FQ312005">
    <property type="protein sequence ID" value="CBW27746.1"/>
    <property type="molecule type" value="Genomic_DNA"/>
</dbReference>
<evidence type="ECO:0000259" key="9">
    <source>
        <dbReference type="PROSITE" id="PS51710"/>
    </source>
</evidence>
<evidence type="ECO:0000256" key="1">
    <source>
        <dbReference type="ARBA" id="ARBA00007699"/>
    </source>
</evidence>
<feature type="binding site" evidence="8">
    <location>
        <position position="173"/>
    </location>
    <ligand>
        <name>Mg(2+)</name>
        <dbReference type="ChEBI" id="CHEBI:18420"/>
    </ligand>
</feature>
<dbReference type="PRINTS" id="PR00326">
    <property type="entry name" value="GTP1OBG"/>
</dbReference>
<dbReference type="NCBIfam" id="NF008956">
    <property type="entry name" value="PRK12299.1"/>
    <property type="match status" value="1"/>
</dbReference>
<dbReference type="PROSITE" id="PS51883">
    <property type="entry name" value="OBG"/>
    <property type="match status" value="1"/>
</dbReference>
<dbReference type="PIRSF" id="PIRSF002401">
    <property type="entry name" value="GTP_bd_Obg/CgtA"/>
    <property type="match status" value="1"/>
</dbReference>
<accession>E1WYV5</accession>